<protein>
    <submittedName>
        <fullName evidence="2">Uncharacterized protein</fullName>
    </submittedName>
</protein>
<comment type="caution">
    <text evidence="2">The sequence shown here is derived from an EMBL/GenBank/DDBJ whole genome shotgun (WGS) entry which is preliminary data.</text>
</comment>
<dbReference type="Proteomes" id="UP000023152">
    <property type="component" value="Unassembled WGS sequence"/>
</dbReference>
<accession>X6LEL1</accession>
<feature type="transmembrane region" description="Helical" evidence="1">
    <location>
        <begin position="99"/>
        <end position="119"/>
    </location>
</feature>
<evidence type="ECO:0000313" key="2">
    <source>
        <dbReference type="EMBL" id="ETN99805.1"/>
    </source>
</evidence>
<keyword evidence="1" id="KW-0472">Membrane</keyword>
<keyword evidence="1" id="KW-1133">Transmembrane helix</keyword>
<sequence length="139" mass="16168">MMQSFESLFAVLDSESVLAEKDVLVSAAINGLFILDKYISVEIIAADNDNDVEIIRDAHVAQNNNEKKKSQHDFLFHDDADNNNNMLSNCKCAPSNKQIHVYIMYKYLLLLSFCMYVYVFKQLKKEKEQIEEEQAHQWQ</sequence>
<gene>
    <name evidence="2" type="ORF">RFI_37662</name>
</gene>
<evidence type="ECO:0000256" key="1">
    <source>
        <dbReference type="SAM" id="Phobius"/>
    </source>
</evidence>
<name>X6LEL1_RETFI</name>
<keyword evidence="1" id="KW-0812">Transmembrane</keyword>
<reference evidence="2 3" key="1">
    <citation type="journal article" date="2013" name="Curr. Biol.">
        <title>The Genome of the Foraminiferan Reticulomyxa filosa.</title>
        <authorList>
            <person name="Glockner G."/>
            <person name="Hulsmann N."/>
            <person name="Schleicher M."/>
            <person name="Noegel A.A."/>
            <person name="Eichinger L."/>
            <person name="Gallinger C."/>
            <person name="Pawlowski J."/>
            <person name="Sierra R."/>
            <person name="Euteneuer U."/>
            <person name="Pillet L."/>
            <person name="Moustafa A."/>
            <person name="Platzer M."/>
            <person name="Groth M."/>
            <person name="Szafranski K."/>
            <person name="Schliwa M."/>
        </authorList>
    </citation>
    <scope>NUCLEOTIDE SEQUENCE [LARGE SCALE GENOMIC DNA]</scope>
</reference>
<dbReference type="EMBL" id="ASPP01042852">
    <property type="protein sequence ID" value="ETN99805.1"/>
    <property type="molecule type" value="Genomic_DNA"/>
</dbReference>
<keyword evidence="3" id="KW-1185">Reference proteome</keyword>
<evidence type="ECO:0000313" key="3">
    <source>
        <dbReference type="Proteomes" id="UP000023152"/>
    </source>
</evidence>
<organism evidence="2 3">
    <name type="scientific">Reticulomyxa filosa</name>
    <dbReference type="NCBI Taxonomy" id="46433"/>
    <lineage>
        <taxon>Eukaryota</taxon>
        <taxon>Sar</taxon>
        <taxon>Rhizaria</taxon>
        <taxon>Retaria</taxon>
        <taxon>Foraminifera</taxon>
        <taxon>Monothalamids</taxon>
        <taxon>Reticulomyxidae</taxon>
        <taxon>Reticulomyxa</taxon>
    </lineage>
</organism>
<proteinExistence type="predicted"/>
<dbReference type="AlphaFoldDB" id="X6LEL1"/>